<protein>
    <submittedName>
        <fullName evidence="3">Endonuclease/exonuclease/phosphatase family protein</fullName>
    </submittedName>
</protein>
<dbReference type="Pfam" id="PF03372">
    <property type="entry name" value="Exo_endo_phos"/>
    <property type="match status" value="1"/>
</dbReference>
<dbReference type="SUPFAM" id="SSF56219">
    <property type="entry name" value="DNase I-like"/>
    <property type="match status" value="1"/>
</dbReference>
<keyword evidence="3" id="KW-0540">Nuclease</keyword>
<dbReference type="Gene3D" id="3.60.10.10">
    <property type="entry name" value="Endonuclease/exonuclease/phosphatase"/>
    <property type="match status" value="1"/>
</dbReference>
<gene>
    <name evidence="3" type="ORF">IAC29_01820</name>
</gene>
<dbReference type="PANTHER" id="PTHR41349:SF1">
    <property type="entry name" value="PROTEIN CBG08683"/>
    <property type="match status" value="1"/>
</dbReference>
<feature type="signal peptide" evidence="1">
    <location>
        <begin position="1"/>
        <end position="20"/>
    </location>
</feature>
<dbReference type="GO" id="GO:0004519">
    <property type="term" value="F:endonuclease activity"/>
    <property type="evidence" value="ECO:0007669"/>
    <property type="project" value="UniProtKB-KW"/>
</dbReference>
<dbReference type="InterPro" id="IPR036691">
    <property type="entry name" value="Endo/exonu/phosph_ase_sf"/>
</dbReference>
<name>A0A9D9EI19_9BACT</name>
<sequence length="350" mass="38549">MKRYLLVLAFLIAFNTYSNAQDGRTLKVFQLNLWGATTNVPGGEAGAADILAEMDADIVLLCEATAGRDTSLVRRLARDLSERGLDYHVLGSGHPVCMLTRTEPESVEWTCIVPGNEERAILKVILGIGRREVAVYSAHLDHRHYACYFPRGYSGTTWKKLGSPVTDEASILGSNRESYRDESIRAFLEEAGKDMAAGRTVILGGDFNEPSHLDWGENTSGLRDHRGASVRWDCSSMLEEAGFTDAYRKVHPDPVACPGITYPAGNAEAEKAGLNRLSWAPEADERERIDFIYYFSPDPSFSVRSCTVTGPAATVVRNRIVPDEDQGQVIVPDAVWPSDHRGNLAVFVLK</sequence>
<feature type="chain" id="PRO_5038974609" evidence="1">
    <location>
        <begin position="21"/>
        <end position="350"/>
    </location>
</feature>
<comment type="caution">
    <text evidence="3">The sequence shown here is derived from an EMBL/GenBank/DDBJ whole genome shotgun (WGS) entry which is preliminary data.</text>
</comment>
<keyword evidence="3" id="KW-0378">Hydrolase</keyword>
<keyword evidence="1" id="KW-0732">Signal</keyword>
<evidence type="ECO:0000313" key="3">
    <source>
        <dbReference type="EMBL" id="MBO8447994.1"/>
    </source>
</evidence>
<dbReference type="Proteomes" id="UP000810252">
    <property type="component" value="Unassembled WGS sequence"/>
</dbReference>
<dbReference type="AlphaFoldDB" id="A0A9D9EI19"/>
<feature type="domain" description="Endonuclease/exonuclease/phosphatase" evidence="2">
    <location>
        <begin position="32"/>
        <end position="340"/>
    </location>
</feature>
<proteinExistence type="predicted"/>
<evidence type="ECO:0000256" key="1">
    <source>
        <dbReference type="SAM" id="SignalP"/>
    </source>
</evidence>
<dbReference type="EMBL" id="JADIMQ010000027">
    <property type="protein sequence ID" value="MBO8447994.1"/>
    <property type="molecule type" value="Genomic_DNA"/>
</dbReference>
<organism evidence="3 4">
    <name type="scientific">Candidatus Cryptobacteroides merdigallinarum</name>
    <dbReference type="NCBI Taxonomy" id="2840770"/>
    <lineage>
        <taxon>Bacteria</taxon>
        <taxon>Pseudomonadati</taxon>
        <taxon>Bacteroidota</taxon>
        <taxon>Bacteroidia</taxon>
        <taxon>Bacteroidales</taxon>
        <taxon>Candidatus Cryptobacteroides</taxon>
    </lineage>
</organism>
<evidence type="ECO:0000313" key="4">
    <source>
        <dbReference type="Proteomes" id="UP000810252"/>
    </source>
</evidence>
<reference evidence="3" key="1">
    <citation type="submission" date="2020-10" db="EMBL/GenBank/DDBJ databases">
        <authorList>
            <person name="Gilroy R."/>
        </authorList>
    </citation>
    <scope>NUCLEOTIDE SEQUENCE</scope>
    <source>
        <strain evidence="3">20514</strain>
    </source>
</reference>
<evidence type="ECO:0000259" key="2">
    <source>
        <dbReference type="Pfam" id="PF03372"/>
    </source>
</evidence>
<keyword evidence="3" id="KW-0255">Endonuclease</keyword>
<dbReference type="InterPro" id="IPR005135">
    <property type="entry name" value="Endo/exonuclease/phosphatase"/>
</dbReference>
<accession>A0A9D9EI19</accession>
<reference evidence="3" key="2">
    <citation type="journal article" date="2021" name="PeerJ">
        <title>Extensive microbial diversity within the chicken gut microbiome revealed by metagenomics and culture.</title>
        <authorList>
            <person name="Gilroy R."/>
            <person name="Ravi A."/>
            <person name="Getino M."/>
            <person name="Pursley I."/>
            <person name="Horton D.L."/>
            <person name="Alikhan N.F."/>
            <person name="Baker D."/>
            <person name="Gharbi K."/>
            <person name="Hall N."/>
            <person name="Watson M."/>
            <person name="Adriaenssens E.M."/>
            <person name="Foster-Nyarko E."/>
            <person name="Jarju S."/>
            <person name="Secka A."/>
            <person name="Antonio M."/>
            <person name="Oren A."/>
            <person name="Chaudhuri R.R."/>
            <person name="La Ragione R."/>
            <person name="Hildebrand F."/>
            <person name="Pallen M.J."/>
        </authorList>
    </citation>
    <scope>NUCLEOTIDE SEQUENCE</scope>
    <source>
        <strain evidence="3">20514</strain>
    </source>
</reference>
<dbReference type="PANTHER" id="PTHR41349">
    <property type="match status" value="1"/>
</dbReference>